<evidence type="ECO:0000313" key="2">
    <source>
        <dbReference type="Proteomes" id="UP000507470"/>
    </source>
</evidence>
<name>A0A6J8DBN0_MYTCO</name>
<protein>
    <submittedName>
        <fullName evidence="1">Uncharacterized protein</fullName>
    </submittedName>
</protein>
<accession>A0A6J8DBN0</accession>
<dbReference type="EMBL" id="CACVKT020006964">
    <property type="protein sequence ID" value="CAC5404500.1"/>
    <property type="molecule type" value="Genomic_DNA"/>
</dbReference>
<dbReference type="AlphaFoldDB" id="A0A6J8DBN0"/>
<reference evidence="1 2" key="1">
    <citation type="submission" date="2020-06" db="EMBL/GenBank/DDBJ databases">
        <authorList>
            <person name="Li R."/>
            <person name="Bekaert M."/>
        </authorList>
    </citation>
    <scope>NUCLEOTIDE SEQUENCE [LARGE SCALE GENOMIC DNA]</scope>
    <source>
        <strain evidence="2">wild</strain>
    </source>
</reference>
<keyword evidence="2" id="KW-1185">Reference proteome</keyword>
<gene>
    <name evidence="1" type="ORF">MCOR_38281</name>
</gene>
<dbReference type="Proteomes" id="UP000507470">
    <property type="component" value="Unassembled WGS sequence"/>
</dbReference>
<proteinExistence type="predicted"/>
<organism evidence="1 2">
    <name type="scientific">Mytilus coruscus</name>
    <name type="common">Sea mussel</name>
    <dbReference type="NCBI Taxonomy" id="42192"/>
    <lineage>
        <taxon>Eukaryota</taxon>
        <taxon>Metazoa</taxon>
        <taxon>Spiralia</taxon>
        <taxon>Lophotrochozoa</taxon>
        <taxon>Mollusca</taxon>
        <taxon>Bivalvia</taxon>
        <taxon>Autobranchia</taxon>
        <taxon>Pteriomorphia</taxon>
        <taxon>Mytilida</taxon>
        <taxon>Mytiloidea</taxon>
        <taxon>Mytilidae</taxon>
        <taxon>Mytilinae</taxon>
        <taxon>Mytilus</taxon>
    </lineage>
</organism>
<sequence>MRVEHFLYCVQISKSLIVIEYVISQPERIPLTTSRYCECVEIYIVIIRDLRVDNSNDNIPYTEREKNTYMHTKKYCLTCRGYFYAMKNLCLQMIQITREKVTLILILVVFALVKAESKTLALREQSHPEQYSINRIRNRASKCVQKEYVGICKYCMQPSSLT</sequence>
<evidence type="ECO:0000313" key="1">
    <source>
        <dbReference type="EMBL" id="CAC5404500.1"/>
    </source>
</evidence>